<dbReference type="Proteomes" id="UP000245802">
    <property type="component" value="Chromosome"/>
</dbReference>
<reference evidence="1 2" key="1">
    <citation type="submission" date="2018-01" db="EMBL/GenBank/DDBJ databases">
        <title>G. obscuriglobus.</title>
        <authorList>
            <person name="Franke J."/>
            <person name="Blomberg W."/>
            <person name="Selmecki A."/>
        </authorList>
    </citation>
    <scope>NUCLEOTIDE SEQUENCE [LARGE SCALE GENOMIC DNA]</scope>
    <source>
        <strain evidence="1 2">DSM 5831</strain>
    </source>
</reference>
<gene>
    <name evidence="1" type="ORF">C1280_34535</name>
</gene>
<dbReference type="SUPFAM" id="SSF53756">
    <property type="entry name" value="UDP-Glycosyltransferase/glycogen phosphorylase"/>
    <property type="match status" value="1"/>
</dbReference>
<sequence length="397" mass="43862">MGISMRLLFVKDSLSWPRSSGHDVHCFHMMQALTRLGHEVGLLTAADPLPEAVAGLPLSFQRTFPKRGEPADGPVPNYRWLQRKFQGYWGIDENRVRCVGQSALDMGADGVVVVGLNVLPYLGAVKGKLRVWYAADEWAWHHTSQVRLFQRHTWGEFKQALVKGLYERAYRSMLDRVWVVTNADRRAMRLVAGVRGIDVVPNGVDAEHFKPQDVPQRERSCTFWGRLDFGPNVQALEWFCGKVWPRVRAAHPDATFTVYGFSPTPAVRALVGRDGIELIPDLPDLRPAVASHQVVVFPFVSGGGIKNKFLEAAAMGKPIVCSSVALNGLRSPSESGTRLAKSPEDWAGALSELWSDAGKRAAAGTAARAWVVRHHSWDTAARTASEGLEQSLAVLKK</sequence>
<dbReference type="EMBL" id="CP025958">
    <property type="protein sequence ID" value="AWM41618.1"/>
    <property type="molecule type" value="Genomic_DNA"/>
</dbReference>
<evidence type="ECO:0000313" key="2">
    <source>
        <dbReference type="Proteomes" id="UP000245802"/>
    </source>
</evidence>
<dbReference type="Gene3D" id="3.40.50.2000">
    <property type="entry name" value="Glycogen Phosphorylase B"/>
    <property type="match status" value="2"/>
</dbReference>
<dbReference type="KEGG" id="gog:C1280_34535"/>
<accession>A0A2Z3H768</accession>
<dbReference type="PANTHER" id="PTHR12526:SF600">
    <property type="entry name" value="GLYCOSYL TRANSFERASE GROUP 1"/>
    <property type="match status" value="1"/>
</dbReference>
<organism evidence="1 2">
    <name type="scientific">Gemmata obscuriglobus</name>
    <dbReference type="NCBI Taxonomy" id="114"/>
    <lineage>
        <taxon>Bacteria</taxon>
        <taxon>Pseudomonadati</taxon>
        <taxon>Planctomycetota</taxon>
        <taxon>Planctomycetia</taxon>
        <taxon>Gemmatales</taxon>
        <taxon>Gemmataceae</taxon>
        <taxon>Gemmata</taxon>
    </lineage>
</organism>
<evidence type="ECO:0000313" key="1">
    <source>
        <dbReference type="EMBL" id="AWM41618.1"/>
    </source>
</evidence>
<dbReference type="Pfam" id="PF13692">
    <property type="entry name" value="Glyco_trans_1_4"/>
    <property type="match status" value="1"/>
</dbReference>
<dbReference type="AlphaFoldDB" id="A0A2Z3H768"/>
<dbReference type="GO" id="GO:0016757">
    <property type="term" value="F:glycosyltransferase activity"/>
    <property type="evidence" value="ECO:0007669"/>
    <property type="project" value="TreeGrafter"/>
</dbReference>
<name>A0A2Z3H768_9BACT</name>
<dbReference type="PANTHER" id="PTHR12526">
    <property type="entry name" value="GLYCOSYLTRANSFERASE"/>
    <property type="match status" value="1"/>
</dbReference>
<proteinExistence type="predicted"/>
<protein>
    <submittedName>
        <fullName evidence="1">Uncharacterized protein</fullName>
    </submittedName>
</protein>
<dbReference type="OrthoDB" id="9807209at2"/>
<dbReference type="CDD" id="cd03801">
    <property type="entry name" value="GT4_PimA-like"/>
    <property type="match status" value="1"/>
</dbReference>
<keyword evidence="2" id="KW-1185">Reference proteome</keyword>